<dbReference type="InterPro" id="IPR001796">
    <property type="entry name" value="DHFR_dom"/>
</dbReference>
<dbReference type="PANTHER" id="PTHR48069:SF3">
    <property type="entry name" value="DIHYDROFOLATE REDUCTASE"/>
    <property type="match status" value="1"/>
</dbReference>
<protein>
    <recommendedName>
        <fullName evidence="3">dihydrofolate reductase</fullName>
        <ecNumber evidence="3">1.5.1.3</ecNumber>
    </recommendedName>
</protein>
<dbReference type="PRINTS" id="PR00070">
    <property type="entry name" value="DHFR"/>
</dbReference>
<dbReference type="RefSeq" id="WP_015065829.1">
    <property type="nucleotide sequence ID" value="NZ_CP041038.1"/>
</dbReference>
<evidence type="ECO:0000259" key="8">
    <source>
        <dbReference type="PROSITE" id="PS51330"/>
    </source>
</evidence>
<keyword evidence="10" id="KW-1185">Reference proteome</keyword>
<comment type="function">
    <text evidence="7">Key enzyme in folate metabolism. Catalyzes an essential reaction for de novo glycine and purine synthesis, and for DNA precursor synthesis.</text>
</comment>
<reference evidence="9 10" key="1">
    <citation type="journal article" date="2020" name="Data Brief">
        <title>Data of de novo genome assembly of the Chlamydia psittaci strain isolated from the livestock in Volga Region, Russian Federation.</title>
        <authorList>
            <person name="Feodorova V.A."/>
            <person name="Zaitsev S.S."/>
            <person name="Khizhnyakova M.A."/>
            <person name="Saltykov Y.V."/>
            <person name="Evstifeev V.V."/>
            <person name="Khusainov F.M."/>
            <person name="Yakovlev S.I."/>
            <person name="Larionova O.S."/>
            <person name="Motin V.L."/>
        </authorList>
    </citation>
    <scope>NUCLEOTIDE SEQUENCE [LARGE SCALE GENOMIC DNA]</scope>
    <source>
        <strain evidence="9 10">Rostinovo-70</strain>
    </source>
</reference>
<evidence type="ECO:0000256" key="3">
    <source>
        <dbReference type="ARBA" id="ARBA00012856"/>
    </source>
</evidence>
<dbReference type="Proteomes" id="UP000320536">
    <property type="component" value="Chromosome"/>
</dbReference>
<evidence type="ECO:0000256" key="2">
    <source>
        <dbReference type="ARBA" id="ARBA00009539"/>
    </source>
</evidence>
<dbReference type="EMBL" id="CP041038">
    <property type="protein sequence ID" value="QDE37669.1"/>
    <property type="molecule type" value="Genomic_DNA"/>
</dbReference>
<comment type="pathway">
    <text evidence="1">Cofactor biosynthesis; tetrahydrofolate biosynthesis; 5,6,7,8-tetrahydrofolate from 7,8-dihydrofolate: step 1/1.</text>
</comment>
<name>A0ABX5W1G7_9CHLA</name>
<dbReference type="InterPro" id="IPR024072">
    <property type="entry name" value="DHFR-like_dom_sf"/>
</dbReference>
<evidence type="ECO:0000313" key="10">
    <source>
        <dbReference type="Proteomes" id="UP000320536"/>
    </source>
</evidence>
<keyword evidence="6" id="KW-0560">Oxidoreductase</keyword>
<evidence type="ECO:0000256" key="5">
    <source>
        <dbReference type="ARBA" id="ARBA00022857"/>
    </source>
</evidence>
<keyword evidence="4" id="KW-0554">One-carbon metabolism</keyword>
<evidence type="ECO:0000256" key="4">
    <source>
        <dbReference type="ARBA" id="ARBA00022563"/>
    </source>
</evidence>
<proteinExistence type="inferred from homology"/>
<dbReference type="InterPro" id="IPR012259">
    <property type="entry name" value="DHFR"/>
</dbReference>
<dbReference type="PANTHER" id="PTHR48069">
    <property type="entry name" value="DIHYDROFOLATE REDUCTASE"/>
    <property type="match status" value="1"/>
</dbReference>
<dbReference type="Gene3D" id="3.40.430.10">
    <property type="entry name" value="Dihydrofolate Reductase, subunit A"/>
    <property type="match status" value="1"/>
</dbReference>
<dbReference type="CDD" id="cd00209">
    <property type="entry name" value="DHFR"/>
    <property type="match status" value="1"/>
</dbReference>
<evidence type="ECO:0000256" key="1">
    <source>
        <dbReference type="ARBA" id="ARBA00004903"/>
    </source>
</evidence>
<keyword evidence="5" id="KW-0521">NADP</keyword>
<accession>A0ABX5W1G7</accession>
<evidence type="ECO:0000256" key="7">
    <source>
        <dbReference type="ARBA" id="ARBA00025067"/>
    </source>
</evidence>
<dbReference type="PROSITE" id="PS51330">
    <property type="entry name" value="DHFR_2"/>
    <property type="match status" value="1"/>
</dbReference>
<comment type="similarity">
    <text evidence="2">Belongs to the dihydrofolate reductase family.</text>
</comment>
<dbReference type="SUPFAM" id="SSF53597">
    <property type="entry name" value="Dihydrofolate reductase-like"/>
    <property type="match status" value="1"/>
</dbReference>
<organism evidence="9 10">
    <name type="scientific">Chlamydophila parapsittaci</name>
    <dbReference type="NCBI Taxonomy" id="344886"/>
    <lineage>
        <taxon>Bacteria</taxon>
        <taxon>Pseudomonadati</taxon>
        <taxon>Chlamydiota</taxon>
        <taxon>Chlamydiia</taxon>
        <taxon>Chlamydiales</taxon>
        <taxon>Chlamydiaceae</taxon>
        <taxon>Chlamydia/Chlamydophila group</taxon>
        <taxon>Chlamydia</taxon>
    </lineage>
</organism>
<feature type="domain" description="DHFR" evidence="8">
    <location>
        <begin position="3"/>
        <end position="162"/>
    </location>
</feature>
<evidence type="ECO:0000256" key="6">
    <source>
        <dbReference type="ARBA" id="ARBA00023002"/>
    </source>
</evidence>
<sequence>MCKILGIVACDPRGVMGKQGKLPWNYPEDIEFFSKTIGNHVLIMGRKTFEGLPDKYKKNRKIIVFSRDYHESFENVIWVSSLEEFRRLEQLSSIFLIGGGELFSLFLENRMVDGCFITHIHKCYEGDVFFPLSLIKGWRKTVLDEKENLTFCFYENFADCHS</sequence>
<gene>
    <name evidence="9" type="ORF">FI836_02615</name>
</gene>
<dbReference type="EC" id="1.5.1.3" evidence="3"/>
<evidence type="ECO:0000313" key="9">
    <source>
        <dbReference type="EMBL" id="QDE37669.1"/>
    </source>
</evidence>
<dbReference type="Pfam" id="PF00186">
    <property type="entry name" value="DHFR_1"/>
    <property type="match status" value="1"/>
</dbReference>